<keyword evidence="2" id="KW-1185">Reference proteome</keyword>
<evidence type="ECO:0000313" key="2">
    <source>
        <dbReference type="Proteomes" id="UP001415857"/>
    </source>
</evidence>
<dbReference type="AlphaFoldDB" id="A0AAP0RK79"/>
<sequence length="118" mass="13305">MLGFSSIWLTKNKLIFEDIKPNLKKSVLHIRFLLRDIGRLSFGHIDNTQSDLLVLHSLGVSAIPKNAPLILEVCWHPPPHIWLKLNTDGLAKGNPEPAVTSGVFRNSRDFVKDHTFLS</sequence>
<accession>A0AAP0RK79</accession>
<gene>
    <name evidence="1" type="ORF">L1049_028432</name>
</gene>
<name>A0AAP0RK79_LIQFO</name>
<dbReference type="EMBL" id="JBBPBK010000009">
    <property type="protein sequence ID" value="KAK9278853.1"/>
    <property type="molecule type" value="Genomic_DNA"/>
</dbReference>
<reference evidence="1 2" key="1">
    <citation type="journal article" date="2024" name="Plant J.">
        <title>Genome sequences and population genomics reveal climatic adaptation and genomic divergence between two closely related sweetgum species.</title>
        <authorList>
            <person name="Xu W.Q."/>
            <person name="Ren C.Q."/>
            <person name="Zhang X.Y."/>
            <person name="Comes H.P."/>
            <person name="Liu X.H."/>
            <person name="Li Y.G."/>
            <person name="Kettle C.J."/>
            <person name="Jalonen R."/>
            <person name="Gaisberger H."/>
            <person name="Ma Y.Z."/>
            <person name="Qiu Y.X."/>
        </authorList>
    </citation>
    <scope>NUCLEOTIDE SEQUENCE [LARGE SCALE GENOMIC DNA]</scope>
    <source>
        <strain evidence="1">Hangzhou</strain>
    </source>
</reference>
<proteinExistence type="predicted"/>
<comment type="caution">
    <text evidence="1">The sequence shown here is derived from an EMBL/GenBank/DDBJ whole genome shotgun (WGS) entry which is preliminary data.</text>
</comment>
<organism evidence="1 2">
    <name type="scientific">Liquidambar formosana</name>
    <name type="common">Formosan gum</name>
    <dbReference type="NCBI Taxonomy" id="63359"/>
    <lineage>
        <taxon>Eukaryota</taxon>
        <taxon>Viridiplantae</taxon>
        <taxon>Streptophyta</taxon>
        <taxon>Embryophyta</taxon>
        <taxon>Tracheophyta</taxon>
        <taxon>Spermatophyta</taxon>
        <taxon>Magnoliopsida</taxon>
        <taxon>eudicotyledons</taxon>
        <taxon>Gunneridae</taxon>
        <taxon>Pentapetalae</taxon>
        <taxon>Saxifragales</taxon>
        <taxon>Altingiaceae</taxon>
        <taxon>Liquidambar</taxon>
    </lineage>
</organism>
<evidence type="ECO:0000313" key="1">
    <source>
        <dbReference type="EMBL" id="KAK9278853.1"/>
    </source>
</evidence>
<dbReference type="Proteomes" id="UP001415857">
    <property type="component" value="Unassembled WGS sequence"/>
</dbReference>
<protein>
    <submittedName>
        <fullName evidence="1">Uncharacterized protein</fullName>
    </submittedName>
</protein>